<proteinExistence type="predicted"/>
<evidence type="ECO:0000313" key="2">
    <source>
        <dbReference type="EMBL" id="OWM81719.1"/>
    </source>
</evidence>
<dbReference type="PANTHER" id="PTHR46781">
    <property type="entry name" value="ALPHA 1,4-GLYCOSYLTRANSFERASE FAMILY PROTEIN"/>
    <property type="match status" value="1"/>
</dbReference>
<evidence type="ECO:0000313" key="5">
    <source>
        <dbReference type="RefSeq" id="XP_031377133.1"/>
    </source>
</evidence>
<reference evidence="4" key="3">
    <citation type="journal article" date="2020" name="Plant Biotechnol. J.">
        <title>The pomegranate (Punica granatum L.) draft genome dissects genetic divergence between soft- and hard-seeded cultivars.</title>
        <authorList>
            <person name="Luo X."/>
            <person name="Li H."/>
            <person name="Wu Z."/>
            <person name="Yao W."/>
            <person name="Zhao P."/>
            <person name="Cao D."/>
            <person name="Yu H."/>
            <person name="Li K."/>
            <person name="Poudel K."/>
            <person name="Zhao D."/>
            <person name="Zhang F."/>
            <person name="Xia X."/>
            <person name="Chen L."/>
            <person name="Wang Q."/>
            <person name="Jing D."/>
            <person name="Cao S."/>
        </authorList>
    </citation>
    <scope>NUCLEOTIDE SEQUENCE [LARGE SCALE GENOMIC DNA]</scope>
</reference>
<reference evidence="5" key="4">
    <citation type="submission" date="2025-04" db="UniProtKB">
        <authorList>
            <consortium name="RefSeq"/>
        </authorList>
    </citation>
    <scope>IDENTIFICATION</scope>
    <source>
        <tissue evidence="5">Leaf</tissue>
    </source>
</reference>
<dbReference type="InterPro" id="IPR007652">
    <property type="entry name" value="A1-4-GlycosylTfrase_dom"/>
</dbReference>
<dbReference type="OrthoDB" id="409543at2759"/>
<feature type="domain" description="Alpha 1,4-glycosyltransferase" evidence="1">
    <location>
        <begin position="286"/>
        <end position="409"/>
    </location>
</feature>
<dbReference type="Pfam" id="PF04572">
    <property type="entry name" value="Gb3_synth"/>
    <property type="match status" value="1"/>
</dbReference>
<dbReference type="SUPFAM" id="SSF53448">
    <property type="entry name" value="Nucleotide-diphospho-sugar transferases"/>
    <property type="match status" value="1"/>
</dbReference>
<dbReference type="Gene3D" id="3.90.550.20">
    <property type="match status" value="1"/>
</dbReference>
<dbReference type="Pfam" id="PF04488">
    <property type="entry name" value="Gly_transf_sug"/>
    <property type="match status" value="1"/>
</dbReference>
<keyword evidence="4" id="KW-1185">Reference proteome</keyword>
<dbReference type="AlphaFoldDB" id="A0A218XAJ6"/>
<dbReference type="InterPro" id="IPR029044">
    <property type="entry name" value="Nucleotide-diphossugar_trans"/>
</dbReference>
<gene>
    <name evidence="5" type="primary">LOC116192665</name>
    <name evidence="2" type="ORF">CDL15_Pgr007757</name>
</gene>
<dbReference type="EMBL" id="MTKT01002214">
    <property type="protein sequence ID" value="OWM81719.1"/>
    <property type="molecule type" value="Genomic_DNA"/>
</dbReference>
<sequence>MFNQRVLFRAKKFVFLVIPSAALFIILYSDWTVSRASVWSLRFGDEVLDEGPVVRPKLGRLQLHSVRTALALDELDSPEKLSPLIPPINVTEKERITWFREKLPEFDIFNNDNLTSQFHTRVRDFLNYDCELRFFMTWILPATLFGRRELLALESLFRAHPNGCLVMVSSMLDSRRGLKLLEPMLNRGLKLLAVTPDLDYLFTNTPAEAWYSEIKTGNRDPGGIPLAQNLSNLIRLAILYKYGGVYLDVDFIVLRDFSQLRNAIGAQSIDPESRDWTRINNAVMVFDANHPLLFKFIQEFALTFDGNKWGHNGPYLVSRVIRRVRGREGYNFTVLPPTAFYPVDWTRIRRLFKKPESRDERRWVEAKLLQLSKNTYGVHLWNKQSRGMEIEEGSVMETLIADHCLICRHAYSS</sequence>
<organism evidence="2 3">
    <name type="scientific">Punica granatum</name>
    <name type="common">Pomegranate</name>
    <dbReference type="NCBI Taxonomy" id="22663"/>
    <lineage>
        <taxon>Eukaryota</taxon>
        <taxon>Viridiplantae</taxon>
        <taxon>Streptophyta</taxon>
        <taxon>Embryophyta</taxon>
        <taxon>Tracheophyta</taxon>
        <taxon>Spermatophyta</taxon>
        <taxon>Magnoliopsida</taxon>
        <taxon>eudicotyledons</taxon>
        <taxon>Gunneridae</taxon>
        <taxon>Pentapetalae</taxon>
        <taxon>rosids</taxon>
        <taxon>malvids</taxon>
        <taxon>Myrtales</taxon>
        <taxon>Lythraceae</taxon>
        <taxon>Punica</taxon>
    </lineage>
</organism>
<dbReference type="InterPro" id="IPR044789">
    <property type="entry name" value="Put_A1-4-GlycosylTfrase_plant"/>
</dbReference>
<reference evidence="2" key="2">
    <citation type="submission" date="2017-06" db="EMBL/GenBank/DDBJ databases">
        <title>The pomegranate genome and the genomics of punicalagin biosynthesis.</title>
        <authorList>
            <person name="Xu C."/>
        </authorList>
    </citation>
    <scope>NUCLEOTIDE SEQUENCE [LARGE SCALE GENOMIC DNA]</scope>
    <source>
        <tissue evidence="2">Fresh leaf</tissue>
    </source>
</reference>
<dbReference type="GeneID" id="116192665"/>
<dbReference type="InterPro" id="IPR007577">
    <property type="entry name" value="GlycoTrfase_DXD_sugar-bd_CS"/>
</dbReference>
<dbReference type="RefSeq" id="XP_031377133.1">
    <property type="nucleotide sequence ID" value="XM_031521273.1"/>
</dbReference>
<evidence type="ECO:0000313" key="3">
    <source>
        <dbReference type="Proteomes" id="UP000197138"/>
    </source>
</evidence>
<name>A0A218XAJ6_PUNGR</name>
<dbReference type="Proteomes" id="UP000515151">
    <property type="component" value="Chromosome 1"/>
</dbReference>
<reference evidence="3" key="1">
    <citation type="journal article" date="2017" name="Plant J.">
        <title>The pomegranate (Punica granatum L.) genome and the genomics of punicalagin biosynthesis.</title>
        <authorList>
            <person name="Qin G."/>
            <person name="Xu C."/>
            <person name="Ming R."/>
            <person name="Tang H."/>
            <person name="Guyot R."/>
            <person name="Kramer E.M."/>
            <person name="Hu Y."/>
            <person name="Yi X."/>
            <person name="Qi Y."/>
            <person name="Xu X."/>
            <person name="Gao Z."/>
            <person name="Pan H."/>
            <person name="Jian J."/>
            <person name="Tian Y."/>
            <person name="Yue Z."/>
            <person name="Xu Y."/>
        </authorList>
    </citation>
    <scope>NUCLEOTIDE SEQUENCE [LARGE SCALE GENOMIC DNA]</scope>
    <source>
        <strain evidence="3">cv. Dabenzi</strain>
    </source>
</reference>
<evidence type="ECO:0000313" key="4">
    <source>
        <dbReference type="Proteomes" id="UP000515151"/>
    </source>
</evidence>
<dbReference type="PANTHER" id="PTHR46781:SF2">
    <property type="entry name" value="ALPHA 1,4-GLYCOSYLTRANSFERASE FAMILY PROTEIN"/>
    <property type="match status" value="1"/>
</dbReference>
<dbReference type="Proteomes" id="UP000197138">
    <property type="component" value="Unassembled WGS sequence"/>
</dbReference>
<evidence type="ECO:0000259" key="1">
    <source>
        <dbReference type="Pfam" id="PF04572"/>
    </source>
</evidence>
<protein>
    <submittedName>
        <fullName evidence="5">Lactosylceramide 4-alpha-galactosyltransferase</fullName>
    </submittedName>
</protein>
<accession>A0A218XAJ6</accession>